<reference evidence="1 2" key="1">
    <citation type="submission" date="2016-10" db="EMBL/GenBank/DDBJ databases">
        <authorList>
            <person name="de Groot N.N."/>
        </authorList>
    </citation>
    <scope>NUCLEOTIDE SEQUENCE [LARGE SCALE GENOMIC DNA]</scope>
    <source>
        <strain evidence="1 2">DSM 6059</strain>
    </source>
</reference>
<dbReference type="AlphaFoldDB" id="A0A1I1IJZ0"/>
<dbReference type="RefSeq" id="WP_091982397.1">
    <property type="nucleotide sequence ID" value="NZ_FOLO01000008.1"/>
</dbReference>
<dbReference type="STRING" id="1123010.SAMN02745724_01510"/>
<gene>
    <name evidence="1" type="ORF">SAMN02745724_01510</name>
</gene>
<evidence type="ECO:0000313" key="2">
    <source>
        <dbReference type="Proteomes" id="UP000198862"/>
    </source>
</evidence>
<proteinExistence type="predicted"/>
<evidence type="ECO:0000313" key="1">
    <source>
        <dbReference type="EMBL" id="SFC36567.1"/>
    </source>
</evidence>
<dbReference type="EMBL" id="FOLO01000008">
    <property type="protein sequence ID" value="SFC36567.1"/>
    <property type="molecule type" value="Genomic_DNA"/>
</dbReference>
<sequence>MNDEPAELPDEILYRRILASKENHQNISVINAELEKLRLAGNARLKDEIEHLLLYPQPALSLPYPNYFKIVHKYLNYLIEISRCHAKSETEAYLHRAVNHVIHRIEEMMAGERESIKPLKPTWRNEYDAR</sequence>
<dbReference type="Proteomes" id="UP000198862">
    <property type="component" value="Unassembled WGS sequence"/>
</dbReference>
<name>A0A1I1IJZ0_9GAMM</name>
<organism evidence="1 2">
    <name type="scientific">Pseudoalteromonas denitrificans DSM 6059</name>
    <dbReference type="NCBI Taxonomy" id="1123010"/>
    <lineage>
        <taxon>Bacteria</taxon>
        <taxon>Pseudomonadati</taxon>
        <taxon>Pseudomonadota</taxon>
        <taxon>Gammaproteobacteria</taxon>
        <taxon>Alteromonadales</taxon>
        <taxon>Pseudoalteromonadaceae</taxon>
        <taxon>Pseudoalteromonas</taxon>
    </lineage>
</organism>
<protein>
    <submittedName>
        <fullName evidence="1">Uncharacterized protein</fullName>
    </submittedName>
</protein>
<accession>A0A1I1IJZ0</accession>
<keyword evidence="2" id="KW-1185">Reference proteome</keyword>